<dbReference type="eggNOG" id="KOG2417">
    <property type="taxonomic scope" value="Eukaryota"/>
</dbReference>
<evidence type="ECO:0000313" key="9">
    <source>
        <dbReference type="Proteomes" id="UP000008493"/>
    </source>
</evidence>
<dbReference type="GeneID" id="18831691"/>
<evidence type="ECO:0000256" key="2">
    <source>
        <dbReference type="ARBA" id="ARBA00022692"/>
    </source>
</evidence>
<dbReference type="RefSeq" id="XP_007334604.1">
    <property type="nucleotide sequence ID" value="XM_007334542.1"/>
</dbReference>
<dbReference type="Proteomes" id="UP000008493">
    <property type="component" value="Unassembled WGS sequence"/>
</dbReference>
<dbReference type="InterPro" id="IPR022535">
    <property type="entry name" value="Golgi_pH-regulator_cons_dom"/>
</dbReference>
<dbReference type="EMBL" id="JH971428">
    <property type="protein sequence ID" value="EKM74788.1"/>
    <property type="molecule type" value="Genomic_DNA"/>
</dbReference>
<name>K5WVH9_AGABU</name>
<evidence type="ECO:0000256" key="5">
    <source>
        <dbReference type="SAM" id="Phobius"/>
    </source>
</evidence>
<reference evidence="9" key="1">
    <citation type="journal article" date="2012" name="Proc. Natl. Acad. Sci. U.S.A.">
        <title>Genome sequence of the button mushroom Agaricus bisporus reveals mechanisms governing adaptation to a humic-rich ecological niche.</title>
        <authorList>
            <person name="Morin E."/>
            <person name="Kohler A."/>
            <person name="Baker A.R."/>
            <person name="Foulongne-Oriol M."/>
            <person name="Lombard V."/>
            <person name="Nagy L.G."/>
            <person name="Ohm R.A."/>
            <person name="Patyshakuliyeva A."/>
            <person name="Brun A."/>
            <person name="Aerts A.L."/>
            <person name="Bailey A.M."/>
            <person name="Billette C."/>
            <person name="Coutinho P.M."/>
            <person name="Deakin G."/>
            <person name="Doddapaneni H."/>
            <person name="Floudas D."/>
            <person name="Grimwood J."/>
            <person name="Hilden K."/>
            <person name="Kuees U."/>
            <person name="LaButti K.M."/>
            <person name="Lapidus A."/>
            <person name="Lindquist E.A."/>
            <person name="Lucas S.M."/>
            <person name="Murat C."/>
            <person name="Riley R.W."/>
            <person name="Salamov A.A."/>
            <person name="Schmutz J."/>
            <person name="Subramanian V."/>
            <person name="Woesten H.A.B."/>
            <person name="Xu J."/>
            <person name="Eastwood D.C."/>
            <person name="Foster G.D."/>
            <person name="Sonnenberg A.S."/>
            <person name="Cullen D."/>
            <person name="de Vries R.P."/>
            <person name="Lundell T."/>
            <person name="Hibbett D.S."/>
            <person name="Henrissat B."/>
            <person name="Burton K.S."/>
            <person name="Kerrigan R.W."/>
            <person name="Challen M.P."/>
            <person name="Grigoriev I.V."/>
            <person name="Martin F."/>
        </authorList>
    </citation>
    <scope>NUCLEOTIDE SEQUENCE [LARGE SCALE GENOMIC DNA]</scope>
    <source>
        <strain evidence="9">JB137-S8 / ATCC MYA-4627 / FGSC 10392</strain>
    </source>
</reference>
<evidence type="ECO:0000256" key="1">
    <source>
        <dbReference type="ARBA" id="ARBA00004141"/>
    </source>
</evidence>
<accession>K5WVH9</accession>
<feature type="transmembrane region" description="Helical" evidence="5">
    <location>
        <begin position="355"/>
        <end position="375"/>
    </location>
</feature>
<keyword evidence="3 5" id="KW-1133">Transmembrane helix</keyword>
<feature type="transmembrane region" description="Helical" evidence="5">
    <location>
        <begin position="387"/>
        <end position="408"/>
    </location>
</feature>
<dbReference type="InterPro" id="IPR015672">
    <property type="entry name" value="GPHR/GTG"/>
</dbReference>
<proteinExistence type="predicted"/>
<evidence type="ECO:0008006" key="10">
    <source>
        <dbReference type="Google" id="ProtNLM"/>
    </source>
</evidence>
<feature type="transmembrane region" description="Helical" evidence="5">
    <location>
        <begin position="120"/>
        <end position="141"/>
    </location>
</feature>
<feature type="domain" description="Abscisic acid G-protein coupled receptor-like" evidence="6">
    <location>
        <begin position="273"/>
        <end position="460"/>
    </location>
</feature>
<evidence type="ECO:0000313" key="8">
    <source>
        <dbReference type="EMBL" id="EKM74788.1"/>
    </source>
</evidence>
<dbReference type="OrthoDB" id="264392at2759"/>
<keyword evidence="9" id="KW-1185">Reference proteome</keyword>
<gene>
    <name evidence="8" type="ORF">AGABI1DRAFT_80722</name>
</gene>
<keyword evidence="4 5" id="KW-0472">Membrane</keyword>
<evidence type="ECO:0000256" key="3">
    <source>
        <dbReference type="ARBA" id="ARBA00022989"/>
    </source>
</evidence>
<dbReference type="KEGG" id="abp:AGABI1DRAFT80722"/>
<dbReference type="GO" id="GO:0016020">
    <property type="term" value="C:membrane"/>
    <property type="evidence" value="ECO:0007669"/>
    <property type="project" value="UniProtKB-SubCell"/>
</dbReference>
<dbReference type="Pfam" id="PF12537">
    <property type="entry name" value="GPHR_N"/>
    <property type="match status" value="1"/>
</dbReference>
<dbReference type="InterPro" id="IPR025969">
    <property type="entry name" value="ABA_GPCR_dom"/>
</dbReference>
<feature type="transmembrane region" description="Helical" evidence="5">
    <location>
        <begin position="153"/>
        <end position="174"/>
    </location>
</feature>
<dbReference type="STRING" id="597362.K5WVH9"/>
<evidence type="ECO:0000256" key="4">
    <source>
        <dbReference type="ARBA" id="ARBA00023136"/>
    </source>
</evidence>
<dbReference type="Pfam" id="PF12430">
    <property type="entry name" value="ABA_GPCR"/>
    <property type="match status" value="1"/>
</dbReference>
<evidence type="ECO:0000259" key="6">
    <source>
        <dbReference type="Pfam" id="PF12430"/>
    </source>
</evidence>
<dbReference type="PANTHER" id="PTHR15948:SF0">
    <property type="entry name" value="GOLGI PH REGULATOR A-RELATED"/>
    <property type="match status" value="1"/>
</dbReference>
<feature type="transmembrane region" description="Helical" evidence="5">
    <location>
        <begin position="436"/>
        <end position="455"/>
    </location>
</feature>
<feature type="transmembrane region" description="Helical" evidence="5">
    <location>
        <begin position="82"/>
        <end position="105"/>
    </location>
</feature>
<feature type="domain" description="Golgi pH regulator conserved" evidence="7">
    <location>
        <begin position="150"/>
        <end position="217"/>
    </location>
</feature>
<feature type="transmembrane region" description="Helical" evidence="5">
    <location>
        <begin position="48"/>
        <end position="70"/>
    </location>
</feature>
<keyword evidence="2 5" id="KW-0812">Transmembrane</keyword>
<comment type="subcellular location">
    <subcellularLocation>
        <location evidence="1">Membrane</location>
        <topology evidence="1">Multi-pass membrane protein</topology>
    </subcellularLocation>
</comment>
<dbReference type="HOGENOM" id="CLU_029388_1_0_1"/>
<sequence length="465" mass="51203">MYLILARPVLFAACLKSLPNDFTDALPTPASTKAGGGKDWRATLARTMFAWTFTESSMLFLLLVFQAANIASSTSRTAHFQFSLYALLVIHILLIPHSITLLIVAPPSGLSSLLRSPRTLLFSFIPVILSLILLSYIPFYTDAASPPNLLGRTLSRLIVLGTVILGLLSGFGAVTRAWDFLPSSTHYDGVPTEEDIRITETSLQSTLNDLQKKRNELVAHTNGDSSSSWMKRVGDTLRGGNDLTLEIRGLETLYDTLTLTLHSQRSKLASSKASHTFLGRIKSFIGRLFAGYCVFRTFTAAYNTIFLRQRSHQTTTYPDIVTNILIWLLVPNDSTTTTTTTLLTPESISSLTNHISLLLIGLIILSSIGLVMKNVNRALKVTSKNLGTSLLLLVLSYLMGIYLLSTLIQLRSSFPPTSPNQTTTINLFTLIPPYELFASLFDFTFLVGVLGWGVVKWVGDRLSMV</sequence>
<dbReference type="PANTHER" id="PTHR15948">
    <property type="entry name" value="G-PROTEIN COUPLED RECEPTOR 89-RELATED"/>
    <property type="match status" value="1"/>
</dbReference>
<protein>
    <recommendedName>
        <fullName evidence="10">Abscisic acid G-protein coupled receptor-like domain-containing protein</fullName>
    </recommendedName>
</protein>
<evidence type="ECO:0000259" key="7">
    <source>
        <dbReference type="Pfam" id="PF12537"/>
    </source>
</evidence>
<organism evidence="8 9">
    <name type="scientific">Agaricus bisporus var. burnettii (strain JB137-S8 / ATCC MYA-4627 / FGSC 10392)</name>
    <name type="common">White button mushroom</name>
    <dbReference type="NCBI Taxonomy" id="597362"/>
    <lineage>
        <taxon>Eukaryota</taxon>
        <taxon>Fungi</taxon>
        <taxon>Dikarya</taxon>
        <taxon>Basidiomycota</taxon>
        <taxon>Agaricomycotina</taxon>
        <taxon>Agaricomycetes</taxon>
        <taxon>Agaricomycetidae</taxon>
        <taxon>Agaricales</taxon>
        <taxon>Agaricineae</taxon>
        <taxon>Agaricaceae</taxon>
        <taxon>Agaricus</taxon>
    </lineage>
</organism>
<dbReference type="OMA" id="FSVYCVY"/>
<dbReference type="InParanoid" id="K5WVH9"/>
<dbReference type="AlphaFoldDB" id="K5WVH9"/>